<dbReference type="InterPro" id="IPR011650">
    <property type="entry name" value="Peptidase_M20_dimer"/>
</dbReference>
<dbReference type="EMBL" id="SUMG01000002">
    <property type="protein sequence ID" value="NBG87520.1"/>
    <property type="molecule type" value="Genomic_DNA"/>
</dbReference>
<evidence type="ECO:0000259" key="8">
    <source>
        <dbReference type="Pfam" id="PF07687"/>
    </source>
</evidence>
<dbReference type="GO" id="GO:0016813">
    <property type="term" value="F:hydrolase activity, acting on carbon-nitrogen (but not peptide) bonds, in linear amidines"/>
    <property type="evidence" value="ECO:0007669"/>
    <property type="project" value="InterPro"/>
</dbReference>
<dbReference type="PANTHER" id="PTHR32494">
    <property type="entry name" value="ALLANTOATE DEIMINASE-RELATED"/>
    <property type="match status" value="1"/>
</dbReference>
<comment type="subunit">
    <text evidence="3">Homodimer.</text>
</comment>
<feature type="binding site" evidence="7">
    <location>
        <position position="81"/>
    </location>
    <ligand>
        <name>Zn(2+)</name>
        <dbReference type="ChEBI" id="CHEBI:29105"/>
        <label>1</label>
    </ligand>
</feature>
<comment type="cofactor">
    <cofactor evidence="7">
        <name>Zn(2+)</name>
        <dbReference type="ChEBI" id="CHEBI:29105"/>
    </cofactor>
    <text evidence="7">Binds 2 Zn(2+) ions per subunit.</text>
</comment>
<dbReference type="NCBIfam" id="TIGR01879">
    <property type="entry name" value="hydantase"/>
    <property type="match status" value="1"/>
</dbReference>
<organism evidence="9 10">
    <name type="scientific">Isachenkonia alkalipeptolytica</name>
    <dbReference type="NCBI Taxonomy" id="2565777"/>
    <lineage>
        <taxon>Bacteria</taxon>
        <taxon>Bacillati</taxon>
        <taxon>Bacillota</taxon>
        <taxon>Clostridia</taxon>
        <taxon>Eubacteriales</taxon>
        <taxon>Clostridiaceae</taxon>
        <taxon>Isachenkonia</taxon>
    </lineage>
</organism>
<evidence type="ECO:0000256" key="5">
    <source>
        <dbReference type="ARBA" id="ARBA00022801"/>
    </source>
</evidence>
<dbReference type="Gene3D" id="3.30.70.360">
    <property type="match status" value="1"/>
</dbReference>
<dbReference type="NCBIfam" id="NF006771">
    <property type="entry name" value="PRK09290.1-5"/>
    <property type="match status" value="1"/>
</dbReference>
<dbReference type="SUPFAM" id="SSF55031">
    <property type="entry name" value="Bacterial exopeptidase dimerisation domain"/>
    <property type="match status" value="1"/>
</dbReference>
<feature type="binding site" evidence="7">
    <location>
        <position position="92"/>
    </location>
    <ligand>
        <name>Zn(2+)</name>
        <dbReference type="ChEBI" id="CHEBI:29105"/>
        <label>1</label>
    </ligand>
</feature>
<dbReference type="InterPro" id="IPR036264">
    <property type="entry name" value="Bact_exopeptidase_dim_dom"/>
</dbReference>
<evidence type="ECO:0000256" key="1">
    <source>
        <dbReference type="ARBA" id="ARBA00001936"/>
    </source>
</evidence>
<dbReference type="Gene3D" id="3.40.630.10">
    <property type="entry name" value="Zn peptidases"/>
    <property type="match status" value="1"/>
</dbReference>
<comment type="caution">
    <text evidence="9">The sequence shown here is derived from an EMBL/GenBank/DDBJ whole genome shotgun (WGS) entry which is preliminary data.</text>
</comment>
<feature type="domain" description="Peptidase M20 dimerisation" evidence="8">
    <location>
        <begin position="213"/>
        <end position="308"/>
    </location>
</feature>
<dbReference type="InterPro" id="IPR001261">
    <property type="entry name" value="ArgE/DapE_CS"/>
</dbReference>
<feature type="binding site" evidence="7">
    <location>
        <position position="191"/>
    </location>
    <ligand>
        <name>Zn(2+)</name>
        <dbReference type="ChEBI" id="CHEBI:29105"/>
        <label>1</label>
    </ligand>
</feature>
<keyword evidence="5 9" id="KW-0378">Hydrolase</keyword>
<name>A0AA43XIL5_9CLOT</name>
<evidence type="ECO:0000313" key="10">
    <source>
        <dbReference type="Proteomes" id="UP000449710"/>
    </source>
</evidence>
<comment type="similarity">
    <text evidence="2">Belongs to the peptidase M20 family.</text>
</comment>
<evidence type="ECO:0000256" key="2">
    <source>
        <dbReference type="ARBA" id="ARBA00006153"/>
    </source>
</evidence>
<comment type="cofactor">
    <cofactor evidence="1">
        <name>Mn(2+)</name>
        <dbReference type="ChEBI" id="CHEBI:29035"/>
    </cofactor>
</comment>
<feature type="binding site" evidence="7">
    <location>
        <position position="127"/>
    </location>
    <ligand>
        <name>Zn(2+)</name>
        <dbReference type="ChEBI" id="CHEBI:29105"/>
        <label>2</label>
    </ligand>
</feature>
<dbReference type="Proteomes" id="UP000449710">
    <property type="component" value="Unassembled WGS sequence"/>
</dbReference>
<dbReference type="PIRSF" id="PIRSF001235">
    <property type="entry name" value="Amidase_carbamoylase"/>
    <property type="match status" value="1"/>
</dbReference>
<proteinExistence type="inferred from homology"/>
<protein>
    <submittedName>
        <fullName evidence="9">Zn-dependent hydrolase</fullName>
    </submittedName>
</protein>
<evidence type="ECO:0000256" key="6">
    <source>
        <dbReference type="ARBA" id="ARBA00023211"/>
    </source>
</evidence>
<evidence type="ECO:0000256" key="7">
    <source>
        <dbReference type="PIRSR" id="PIRSR001235-1"/>
    </source>
</evidence>
<feature type="binding site" evidence="7">
    <location>
        <position position="382"/>
    </location>
    <ligand>
        <name>Zn(2+)</name>
        <dbReference type="ChEBI" id="CHEBI:29105"/>
        <label>2</label>
    </ligand>
</feature>
<evidence type="ECO:0000256" key="3">
    <source>
        <dbReference type="ARBA" id="ARBA00011738"/>
    </source>
</evidence>
<keyword evidence="6" id="KW-0464">Manganese</keyword>
<dbReference type="CDD" id="cd03884">
    <property type="entry name" value="M20_bAS"/>
    <property type="match status" value="1"/>
</dbReference>
<evidence type="ECO:0000313" key="9">
    <source>
        <dbReference type="EMBL" id="NBG87520.1"/>
    </source>
</evidence>
<dbReference type="InterPro" id="IPR002933">
    <property type="entry name" value="Peptidase_M20"/>
</dbReference>
<dbReference type="Pfam" id="PF07687">
    <property type="entry name" value="M20_dimer"/>
    <property type="match status" value="1"/>
</dbReference>
<dbReference type="InterPro" id="IPR010158">
    <property type="entry name" value="Amidase_Cbmase"/>
</dbReference>
<dbReference type="PROSITE" id="PS00758">
    <property type="entry name" value="ARGE_DAPE_CPG2_1"/>
    <property type="match status" value="1"/>
</dbReference>
<reference evidence="9 10" key="1">
    <citation type="submission" date="2019-04" db="EMBL/GenBank/DDBJ databases">
        <title>Isachenkonia alkalipeptolytica gen. nov. sp. nov. a new anaerobic, alkiliphilic organothrophic bacterium capable to reduce synthesized ferrihydrite isolated from a soda lake.</title>
        <authorList>
            <person name="Toshchakov S.V."/>
            <person name="Zavarzina D.G."/>
            <person name="Zhilina T.N."/>
            <person name="Kostrikina N.A."/>
            <person name="Kublanov I.V."/>
        </authorList>
    </citation>
    <scope>NUCLEOTIDE SEQUENCE [LARGE SCALE GENOMIC DNA]</scope>
    <source>
        <strain evidence="9 10">Z-1701</strain>
    </source>
</reference>
<dbReference type="AlphaFoldDB" id="A0AA43XIL5"/>
<feature type="binding site" evidence="7">
    <location>
        <position position="92"/>
    </location>
    <ligand>
        <name>Zn(2+)</name>
        <dbReference type="ChEBI" id="CHEBI:29105"/>
        <label>2</label>
    </ligand>
</feature>
<dbReference type="RefSeq" id="WP_160719001.1">
    <property type="nucleotide sequence ID" value="NZ_SUMG01000002.1"/>
</dbReference>
<dbReference type="GO" id="GO:0046872">
    <property type="term" value="F:metal ion binding"/>
    <property type="evidence" value="ECO:0007669"/>
    <property type="project" value="UniProtKB-KW"/>
</dbReference>
<dbReference type="SUPFAM" id="SSF53187">
    <property type="entry name" value="Zn-dependent exopeptidases"/>
    <property type="match status" value="1"/>
</dbReference>
<dbReference type="Pfam" id="PF01546">
    <property type="entry name" value="Peptidase_M20"/>
    <property type="match status" value="1"/>
</dbReference>
<gene>
    <name evidence="9" type="ORF">ISALK_03315</name>
</gene>
<keyword evidence="4 7" id="KW-0479">Metal-binding</keyword>
<keyword evidence="10" id="KW-1185">Reference proteome</keyword>
<sequence>MVNKERLWNHIMELGKIGESTDKKKGLTRLVFTPEEDIAKNLVKSYMVDAGLTVMEDAAGNLIGKRIGKNPDLPVIMLGSHIDTVFRGGKFDGALGVLSAIEVARALKEKDIKLSHTLEVVSFTDEEGARFSTGMLGSQAMTGNLDRDMLERKDDQGITLKEALTDAGYDPDKLTDAQRSKGSIAAYLEVHIEQGKVLEKSDLSVGVVSGIAGPRWFRITLRGESGHAGSTPMDLRRDPMAAAAEILTHIEAIAGEQRNTVATVGQFTVEPGGINIIPEKVSFSLDLRDEDLENRRIAEEKIKETIAEIVDRRGLEVDYQLLHNLDPVKCDPVLVKLALEASKKREIPTTTLVSGAGHDSLNLAGIAPIAMIFVRSRKGLSHRPDEWSTKDDCYDGARLLYETVLNVDRELQ</sequence>
<keyword evidence="7" id="KW-0862">Zinc</keyword>
<evidence type="ECO:0000256" key="4">
    <source>
        <dbReference type="ARBA" id="ARBA00022723"/>
    </source>
</evidence>
<dbReference type="PANTHER" id="PTHR32494:SF19">
    <property type="entry name" value="ALLANTOATE DEIMINASE-RELATED"/>
    <property type="match status" value="1"/>
</dbReference>
<accession>A0AA43XIL5</accession>